<feature type="active site" evidence="9">
    <location>
        <position position="123"/>
    </location>
</feature>
<comment type="caution">
    <text evidence="12">The sequence shown here is derived from an EMBL/GenBank/DDBJ whole genome shotgun (WGS) entry which is preliminary data.</text>
</comment>
<dbReference type="HAMAP" id="MF_00161">
    <property type="entry name" value="LspA"/>
    <property type="match status" value="1"/>
</dbReference>
<evidence type="ECO:0000313" key="12">
    <source>
        <dbReference type="EMBL" id="MFC6439166.1"/>
    </source>
</evidence>
<reference evidence="13" key="1">
    <citation type="journal article" date="2019" name="Int. J. Syst. Evol. Microbiol.">
        <title>The Global Catalogue of Microorganisms (GCM) 10K type strain sequencing project: providing services to taxonomists for standard genome sequencing and annotation.</title>
        <authorList>
            <consortium name="The Broad Institute Genomics Platform"/>
            <consortium name="The Broad Institute Genome Sequencing Center for Infectious Disease"/>
            <person name="Wu L."/>
            <person name="Ma J."/>
        </authorList>
    </citation>
    <scope>NUCLEOTIDE SEQUENCE [LARGE SCALE GENOMIC DNA]</scope>
    <source>
        <strain evidence="13">CGMCC 1.16031</strain>
    </source>
</reference>
<dbReference type="EC" id="3.4.23.36" evidence="9"/>
<name>A0ABW1XI15_9ALTE</name>
<dbReference type="PANTHER" id="PTHR33695:SF1">
    <property type="entry name" value="LIPOPROTEIN SIGNAL PEPTIDASE"/>
    <property type="match status" value="1"/>
</dbReference>
<feature type="active site" evidence="9">
    <location>
        <position position="141"/>
    </location>
</feature>
<sequence length="166" mass="18877">MLSALKDSGLRWLWLSLIVVIVDQASKLWVLDNMALYETISVLPFFNLYHAHNYGAAFSFLHDAEGWQRWFFVIIAVAISALLLVWMRKSPASERLLPAAYALVIGGALGNLYDRLMYGYVVDMIQVFYQDWYYPTFNIADSAICIGGALLIFDAFRTKPQEVTHG</sequence>
<feature type="transmembrane region" description="Helical" evidence="9">
    <location>
        <begin position="12"/>
        <end position="31"/>
    </location>
</feature>
<evidence type="ECO:0000256" key="9">
    <source>
        <dbReference type="HAMAP-Rule" id="MF_00161"/>
    </source>
</evidence>
<keyword evidence="7 9" id="KW-1133">Transmembrane helix</keyword>
<dbReference type="RefSeq" id="WP_131259277.1">
    <property type="nucleotide sequence ID" value="NZ_JBHSUS010000001.1"/>
</dbReference>
<evidence type="ECO:0000256" key="10">
    <source>
        <dbReference type="RuleBase" id="RU000594"/>
    </source>
</evidence>
<evidence type="ECO:0000313" key="13">
    <source>
        <dbReference type="Proteomes" id="UP001596364"/>
    </source>
</evidence>
<keyword evidence="5 9" id="KW-0064">Aspartyl protease</keyword>
<gene>
    <name evidence="9 12" type="primary">lspA</name>
    <name evidence="12" type="ORF">ACFP85_03220</name>
</gene>
<comment type="catalytic activity">
    <reaction evidence="9 10">
        <text>Release of signal peptides from bacterial membrane prolipoproteins. Hydrolyzes -Xaa-Yaa-Zaa-|-(S,diacylglyceryl)Cys-, in which Xaa is hydrophobic (preferably Leu), and Yaa (Ala or Ser) and Zaa (Gly or Ala) have small, neutral side chains.</text>
        <dbReference type="EC" id="3.4.23.36"/>
    </reaction>
</comment>
<dbReference type="PRINTS" id="PR00781">
    <property type="entry name" value="LIPOSIGPTASE"/>
</dbReference>
<dbReference type="GO" id="GO:0004190">
    <property type="term" value="F:aspartic-type endopeptidase activity"/>
    <property type="evidence" value="ECO:0007669"/>
    <property type="project" value="UniProtKB-EC"/>
</dbReference>
<feature type="transmembrane region" description="Helical" evidence="9">
    <location>
        <begin position="67"/>
        <end position="87"/>
    </location>
</feature>
<accession>A0ABW1XI15</accession>
<evidence type="ECO:0000256" key="1">
    <source>
        <dbReference type="ARBA" id="ARBA00006139"/>
    </source>
</evidence>
<proteinExistence type="inferred from homology"/>
<comment type="pathway">
    <text evidence="9">Protein modification; lipoprotein biosynthesis (signal peptide cleavage).</text>
</comment>
<evidence type="ECO:0000256" key="5">
    <source>
        <dbReference type="ARBA" id="ARBA00022750"/>
    </source>
</evidence>
<evidence type="ECO:0000256" key="7">
    <source>
        <dbReference type="ARBA" id="ARBA00022989"/>
    </source>
</evidence>
<dbReference type="Pfam" id="PF01252">
    <property type="entry name" value="Peptidase_A8"/>
    <property type="match status" value="1"/>
</dbReference>
<dbReference type="Proteomes" id="UP001596364">
    <property type="component" value="Unassembled WGS sequence"/>
</dbReference>
<evidence type="ECO:0000256" key="6">
    <source>
        <dbReference type="ARBA" id="ARBA00022801"/>
    </source>
</evidence>
<comment type="subcellular location">
    <subcellularLocation>
        <location evidence="9">Cell membrane</location>
        <topology evidence="9">Multi-pass membrane protein</topology>
    </subcellularLocation>
</comment>
<dbReference type="PROSITE" id="PS00855">
    <property type="entry name" value="SPASE_II"/>
    <property type="match status" value="1"/>
</dbReference>
<dbReference type="EMBL" id="JBHSUS010000001">
    <property type="protein sequence ID" value="MFC6439166.1"/>
    <property type="molecule type" value="Genomic_DNA"/>
</dbReference>
<comment type="similarity">
    <text evidence="1 9 11">Belongs to the peptidase A8 family.</text>
</comment>
<keyword evidence="8 9" id="KW-0472">Membrane</keyword>
<keyword evidence="3 9" id="KW-0645">Protease</keyword>
<feature type="transmembrane region" description="Helical" evidence="9">
    <location>
        <begin position="133"/>
        <end position="153"/>
    </location>
</feature>
<dbReference type="InterPro" id="IPR001872">
    <property type="entry name" value="Peptidase_A8"/>
</dbReference>
<keyword evidence="4 9" id="KW-0812">Transmembrane</keyword>
<evidence type="ECO:0000256" key="8">
    <source>
        <dbReference type="ARBA" id="ARBA00023136"/>
    </source>
</evidence>
<evidence type="ECO:0000256" key="11">
    <source>
        <dbReference type="RuleBase" id="RU004181"/>
    </source>
</evidence>
<evidence type="ECO:0000256" key="3">
    <source>
        <dbReference type="ARBA" id="ARBA00022670"/>
    </source>
</evidence>
<feature type="transmembrane region" description="Helical" evidence="9">
    <location>
        <begin position="96"/>
        <end position="113"/>
    </location>
</feature>
<keyword evidence="2 9" id="KW-1003">Cell membrane</keyword>
<dbReference type="NCBIfam" id="TIGR00077">
    <property type="entry name" value="lspA"/>
    <property type="match status" value="1"/>
</dbReference>
<evidence type="ECO:0000256" key="4">
    <source>
        <dbReference type="ARBA" id="ARBA00022692"/>
    </source>
</evidence>
<comment type="function">
    <text evidence="9 10">This protein specifically catalyzes the removal of signal peptides from prolipoproteins.</text>
</comment>
<keyword evidence="6 9" id="KW-0378">Hydrolase</keyword>
<dbReference type="PANTHER" id="PTHR33695">
    <property type="entry name" value="LIPOPROTEIN SIGNAL PEPTIDASE"/>
    <property type="match status" value="1"/>
</dbReference>
<protein>
    <recommendedName>
        <fullName evidence="9">Lipoprotein signal peptidase</fullName>
        <ecNumber evidence="9">3.4.23.36</ecNumber>
    </recommendedName>
    <alternativeName>
        <fullName evidence="9">Prolipoprotein signal peptidase</fullName>
    </alternativeName>
    <alternativeName>
        <fullName evidence="9">Signal peptidase II</fullName>
        <shortName evidence="9">SPase II</shortName>
    </alternativeName>
</protein>
<keyword evidence="13" id="KW-1185">Reference proteome</keyword>
<organism evidence="12 13">
    <name type="scientific">Pseudobowmanella zhangzhouensis</name>
    <dbReference type="NCBI Taxonomy" id="1537679"/>
    <lineage>
        <taxon>Bacteria</taxon>
        <taxon>Pseudomonadati</taxon>
        <taxon>Pseudomonadota</taxon>
        <taxon>Gammaproteobacteria</taxon>
        <taxon>Alteromonadales</taxon>
        <taxon>Alteromonadaceae</taxon>
    </lineage>
</organism>
<evidence type="ECO:0000256" key="2">
    <source>
        <dbReference type="ARBA" id="ARBA00022475"/>
    </source>
</evidence>